<sequence>MKNPVRKDVGLLPIGNNLNLDSSFSYLPYSSNDPQTIKKKLANRDNLLVFYIADYYSENANNFTKTIFYKSQEGEVEVVKEVDTYIGLSNKRARPFLNFSYDFRNGDKSFRIDSLPSDYLVKRNSAKVDSMFKVAQTLNMELCGTSANQILKRGFPKRFTHIPEEEFKKLLKEFSKKAPKPIKS</sequence>
<organism evidence="1 2">
    <name type="scientific">Nibribacter ruber</name>
    <dbReference type="NCBI Taxonomy" id="2698458"/>
    <lineage>
        <taxon>Bacteria</taxon>
        <taxon>Pseudomonadati</taxon>
        <taxon>Bacteroidota</taxon>
        <taxon>Cytophagia</taxon>
        <taxon>Cytophagales</taxon>
        <taxon>Hymenobacteraceae</taxon>
        <taxon>Nibribacter</taxon>
    </lineage>
</organism>
<dbReference type="KEGG" id="nib:GU926_10505"/>
<evidence type="ECO:0000313" key="1">
    <source>
        <dbReference type="EMBL" id="QHL87836.1"/>
    </source>
</evidence>
<evidence type="ECO:0000313" key="2">
    <source>
        <dbReference type="Proteomes" id="UP000464214"/>
    </source>
</evidence>
<gene>
    <name evidence="1" type="ORF">GU926_10505</name>
</gene>
<protein>
    <submittedName>
        <fullName evidence="1">Uncharacterized protein</fullName>
    </submittedName>
</protein>
<dbReference type="AlphaFoldDB" id="A0A6P1NVG9"/>
<reference evidence="1 2" key="1">
    <citation type="submission" date="2020-01" db="EMBL/GenBank/DDBJ databases">
        <authorList>
            <person name="Kim M."/>
        </authorList>
    </citation>
    <scope>NUCLEOTIDE SEQUENCE [LARGE SCALE GENOMIC DNA]</scope>
    <source>
        <strain evidence="1 2">BT10</strain>
    </source>
</reference>
<proteinExistence type="predicted"/>
<dbReference type="Proteomes" id="UP000464214">
    <property type="component" value="Chromosome"/>
</dbReference>
<accession>A0A6P1NVG9</accession>
<dbReference type="RefSeq" id="WP_160691600.1">
    <property type="nucleotide sequence ID" value="NZ_CP047897.1"/>
</dbReference>
<keyword evidence="2" id="KW-1185">Reference proteome</keyword>
<name>A0A6P1NVG9_9BACT</name>
<dbReference type="EMBL" id="CP047897">
    <property type="protein sequence ID" value="QHL87836.1"/>
    <property type="molecule type" value="Genomic_DNA"/>
</dbReference>